<accession>J4I3Q9</accession>
<dbReference type="PROSITE" id="PS51194">
    <property type="entry name" value="HELICASE_CTER"/>
    <property type="match status" value="1"/>
</dbReference>
<dbReference type="HOGENOM" id="CLU_407110_0_0_1"/>
<feature type="compositionally biased region" description="Low complexity" evidence="4">
    <location>
        <begin position="530"/>
        <end position="549"/>
    </location>
</feature>
<dbReference type="InterPro" id="IPR027417">
    <property type="entry name" value="P-loop_NTPase"/>
</dbReference>
<proteinExistence type="predicted"/>
<feature type="compositionally biased region" description="Gly residues" evidence="4">
    <location>
        <begin position="619"/>
        <end position="628"/>
    </location>
</feature>
<dbReference type="GO" id="GO:0008094">
    <property type="term" value="F:ATP-dependent activity, acting on DNA"/>
    <property type="evidence" value="ECO:0007669"/>
    <property type="project" value="TreeGrafter"/>
</dbReference>
<dbReference type="SUPFAM" id="SSF52540">
    <property type="entry name" value="P-loop containing nucleoside triphosphate hydrolases"/>
    <property type="match status" value="1"/>
</dbReference>
<dbReference type="Proteomes" id="UP000006352">
    <property type="component" value="Unassembled WGS sequence"/>
</dbReference>
<feature type="region of interest" description="Disordered" evidence="4">
    <location>
        <begin position="403"/>
        <end position="675"/>
    </location>
</feature>
<dbReference type="OrthoDB" id="2803695at2759"/>
<evidence type="ECO:0000256" key="1">
    <source>
        <dbReference type="ARBA" id="ARBA00022741"/>
    </source>
</evidence>
<sequence length="675" mass="72972">MGLEGFRAEDHADVISTARRIDGARRRDMRRLKDTFEENHQEVLDMLLKNAQVASNPKSEYHVEIVRALADIREKFKGAVVRRTYHVEIVRALADICEKFKGAVVRRMVNSLDYTGSQISGLADYQEHKLLVKLADHEQEYVTGLTEDLISEGGREAAFQMGKSFYLGIRRSLTHIGCHDASWEAPTNAEEAEKEISTKIKAVLEILEYHLKEDGLPPLLTPESEPASENVLAPAPNAVKEPRGEGAAPDKIIVFVAFPANLEFFEFRNITWIEVTGNVTVSQRAKRIQQFKDGGRADPRVLILLGVGLVGLNLACANILIMMDTLWSAQEDSQLIGRVWRHPQPKQVHVYRLIAWNTPDVFLNRISFDKATMMKAFTGMPGPMRNLFGQESDAADVLDDGTSDIEEIPEPKRKKNTGATKSNTGRKGKKSAPIVVDNEEEAGPSGTSSAAPARPVPAPRPHKGPPAQDLAPSLPAPTPIVPTAPSAPVPAPEQARPSAQAGPSATPTAPFHLDSAADVVMRHGDRSGMSSPVDESSKSDTSSSAGQQSPTNDGARTPDLTGMQNLGLQSVDPMAEDLEPLTPPPGTPPAGPSKHPLSSPVAPPPKKPKTSARAQSRGSRGGRVGRGGRGGKGRGGKEPATEEVFDTTSLKDLPPAKKKARPGSKKRGDNDEYKP</sequence>
<dbReference type="RefSeq" id="XP_012176773.1">
    <property type="nucleotide sequence ID" value="XM_012321383.1"/>
</dbReference>
<evidence type="ECO:0000313" key="7">
    <source>
        <dbReference type="Proteomes" id="UP000006352"/>
    </source>
</evidence>
<dbReference type="STRING" id="599839.J4I3Q9"/>
<reference evidence="6 7" key="1">
    <citation type="journal article" date="2012" name="Appl. Environ. Microbiol.">
        <title>Short-read sequencing for genomic analysis of the brown rot fungus Fibroporia radiculosa.</title>
        <authorList>
            <person name="Tang J.D."/>
            <person name="Perkins A.D."/>
            <person name="Sonstegard T.S."/>
            <person name="Schroeder S.G."/>
            <person name="Burgess S.C."/>
            <person name="Diehl S.V."/>
        </authorList>
    </citation>
    <scope>NUCLEOTIDE SEQUENCE [LARGE SCALE GENOMIC DNA]</scope>
    <source>
        <strain evidence="6 7">TFFH 294</strain>
    </source>
</reference>
<dbReference type="CDD" id="cd18793">
    <property type="entry name" value="SF2_C_SNF"/>
    <property type="match status" value="1"/>
</dbReference>
<name>J4I3Q9_9APHY</name>
<keyword evidence="7" id="KW-1185">Reference proteome</keyword>
<feature type="compositionally biased region" description="Pro residues" evidence="4">
    <location>
        <begin position="474"/>
        <end position="491"/>
    </location>
</feature>
<evidence type="ECO:0000256" key="4">
    <source>
        <dbReference type="SAM" id="MobiDB-lite"/>
    </source>
</evidence>
<evidence type="ECO:0000256" key="3">
    <source>
        <dbReference type="ARBA" id="ARBA00022840"/>
    </source>
</evidence>
<organism evidence="6 7">
    <name type="scientific">Fibroporia radiculosa</name>
    <dbReference type="NCBI Taxonomy" id="599839"/>
    <lineage>
        <taxon>Eukaryota</taxon>
        <taxon>Fungi</taxon>
        <taxon>Dikarya</taxon>
        <taxon>Basidiomycota</taxon>
        <taxon>Agaricomycotina</taxon>
        <taxon>Agaricomycetes</taxon>
        <taxon>Polyporales</taxon>
        <taxon>Fibroporiaceae</taxon>
        <taxon>Fibroporia</taxon>
    </lineage>
</organism>
<keyword evidence="3" id="KW-0067">ATP-binding</keyword>
<dbReference type="GeneID" id="24101652"/>
<keyword evidence="2" id="KW-0378">Hydrolase</keyword>
<evidence type="ECO:0000313" key="6">
    <source>
        <dbReference type="EMBL" id="CCM06752.1"/>
    </source>
</evidence>
<dbReference type="InParanoid" id="J4I3Q9"/>
<dbReference type="InterPro" id="IPR050628">
    <property type="entry name" value="SNF2_RAD54_helicase_TF"/>
</dbReference>
<dbReference type="AlphaFoldDB" id="J4I3Q9"/>
<dbReference type="InterPro" id="IPR049730">
    <property type="entry name" value="SNF2/RAD54-like_C"/>
</dbReference>
<dbReference type="Pfam" id="PF00271">
    <property type="entry name" value="Helicase_C"/>
    <property type="match status" value="1"/>
</dbReference>
<feature type="domain" description="Helicase C-terminal" evidence="5">
    <location>
        <begin position="234"/>
        <end position="388"/>
    </location>
</feature>
<evidence type="ECO:0000259" key="5">
    <source>
        <dbReference type="PROSITE" id="PS51194"/>
    </source>
</evidence>
<feature type="compositionally biased region" description="Basic and acidic residues" evidence="4">
    <location>
        <begin position="666"/>
        <end position="675"/>
    </location>
</feature>
<dbReference type="Gene3D" id="3.40.50.300">
    <property type="entry name" value="P-loop containing nucleotide triphosphate hydrolases"/>
    <property type="match status" value="1"/>
</dbReference>
<dbReference type="GO" id="GO:0016787">
    <property type="term" value="F:hydrolase activity"/>
    <property type="evidence" value="ECO:0007669"/>
    <property type="project" value="UniProtKB-KW"/>
</dbReference>
<gene>
    <name evidence="6" type="ORF">FIBRA_09049</name>
</gene>
<dbReference type="GO" id="GO:0005634">
    <property type="term" value="C:nucleus"/>
    <property type="evidence" value="ECO:0007669"/>
    <property type="project" value="TreeGrafter"/>
</dbReference>
<protein>
    <recommendedName>
        <fullName evidence="5">Helicase C-terminal domain-containing protein</fullName>
    </recommendedName>
</protein>
<keyword evidence="1" id="KW-0547">Nucleotide-binding</keyword>
<feature type="compositionally biased region" description="Pro residues" evidence="4">
    <location>
        <begin position="581"/>
        <end position="591"/>
    </location>
</feature>
<dbReference type="SMART" id="SM00490">
    <property type="entry name" value="HELICc"/>
    <property type="match status" value="1"/>
</dbReference>
<feature type="compositionally biased region" description="Low complexity" evidence="4">
    <location>
        <begin position="443"/>
        <end position="453"/>
    </location>
</feature>
<dbReference type="GO" id="GO:0005524">
    <property type="term" value="F:ATP binding"/>
    <property type="evidence" value="ECO:0007669"/>
    <property type="project" value="UniProtKB-KW"/>
</dbReference>
<dbReference type="GO" id="GO:0006281">
    <property type="term" value="P:DNA repair"/>
    <property type="evidence" value="ECO:0007669"/>
    <property type="project" value="TreeGrafter"/>
</dbReference>
<dbReference type="EMBL" id="HE797486">
    <property type="protein sequence ID" value="CCM06752.1"/>
    <property type="molecule type" value="Genomic_DNA"/>
</dbReference>
<dbReference type="PANTHER" id="PTHR45626">
    <property type="entry name" value="TRANSCRIPTION TERMINATION FACTOR 2-RELATED"/>
    <property type="match status" value="1"/>
</dbReference>
<evidence type="ECO:0000256" key="2">
    <source>
        <dbReference type="ARBA" id="ARBA00022801"/>
    </source>
</evidence>
<feature type="compositionally biased region" description="Basic residues" evidence="4">
    <location>
        <begin position="656"/>
        <end position="665"/>
    </location>
</feature>
<dbReference type="InterPro" id="IPR001650">
    <property type="entry name" value="Helicase_C-like"/>
</dbReference>